<organism evidence="8 9">
    <name type="scientific">Paramecium pentaurelia</name>
    <dbReference type="NCBI Taxonomy" id="43138"/>
    <lineage>
        <taxon>Eukaryota</taxon>
        <taxon>Sar</taxon>
        <taxon>Alveolata</taxon>
        <taxon>Ciliophora</taxon>
        <taxon>Intramacronucleata</taxon>
        <taxon>Oligohymenophorea</taxon>
        <taxon>Peniculida</taxon>
        <taxon>Parameciidae</taxon>
        <taxon>Paramecium</taxon>
    </lineage>
</organism>
<dbReference type="EMBL" id="CAJJDO010000134">
    <property type="protein sequence ID" value="CAD8203644.1"/>
    <property type="molecule type" value="Genomic_DNA"/>
</dbReference>
<dbReference type="AlphaFoldDB" id="A0A8S1XU42"/>
<feature type="coiled-coil region" evidence="6">
    <location>
        <begin position="629"/>
        <end position="680"/>
    </location>
</feature>
<dbReference type="InterPro" id="IPR050660">
    <property type="entry name" value="NEK_Ser/Thr_kinase"/>
</dbReference>
<keyword evidence="3" id="KW-0547">Nucleotide-binding</keyword>
<dbReference type="GO" id="GO:0005524">
    <property type="term" value="F:ATP binding"/>
    <property type="evidence" value="ECO:0007669"/>
    <property type="project" value="UniProtKB-KW"/>
</dbReference>
<reference evidence="8" key="1">
    <citation type="submission" date="2021-01" db="EMBL/GenBank/DDBJ databases">
        <authorList>
            <consortium name="Genoscope - CEA"/>
            <person name="William W."/>
        </authorList>
    </citation>
    <scope>NUCLEOTIDE SEQUENCE</scope>
</reference>
<dbReference type="PANTHER" id="PTHR43671">
    <property type="entry name" value="SERINE/THREONINE-PROTEIN KINASE NEK"/>
    <property type="match status" value="1"/>
</dbReference>
<dbReference type="InterPro" id="IPR000719">
    <property type="entry name" value="Prot_kinase_dom"/>
</dbReference>
<evidence type="ECO:0000313" key="8">
    <source>
        <dbReference type="EMBL" id="CAD8203644.1"/>
    </source>
</evidence>
<accession>A0A8S1XU42</accession>
<dbReference type="Pfam" id="PF00069">
    <property type="entry name" value="Pkinase"/>
    <property type="match status" value="1"/>
</dbReference>
<evidence type="ECO:0000256" key="5">
    <source>
        <dbReference type="ARBA" id="ARBA00022840"/>
    </source>
</evidence>
<keyword evidence="5" id="KW-0067">ATP-binding</keyword>
<dbReference type="EC" id="2.7.11.1" evidence="1"/>
<dbReference type="Proteomes" id="UP000689195">
    <property type="component" value="Unassembled WGS sequence"/>
</dbReference>
<evidence type="ECO:0000256" key="3">
    <source>
        <dbReference type="ARBA" id="ARBA00022741"/>
    </source>
</evidence>
<dbReference type="PROSITE" id="PS50011">
    <property type="entry name" value="PROTEIN_KINASE_DOM"/>
    <property type="match status" value="1"/>
</dbReference>
<evidence type="ECO:0000256" key="1">
    <source>
        <dbReference type="ARBA" id="ARBA00012513"/>
    </source>
</evidence>
<dbReference type="OrthoDB" id="331171at2759"/>
<evidence type="ECO:0000256" key="2">
    <source>
        <dbReference type="ARBA" id="ARBA00022679"/>
    </source>
</evidence>
<keyword evidence="2" id="KW-0808">Transferase</keyword>
<feature type="coiled-coil region" evidence="6">
    <location>
        <begin position="282"/>
        <end position="321"/>
    </location>
</feature>
<keyword evidence="6" id="KW-0175">Coiled coil</keyword>
<keyword evidence="9" id="KW-1185">Reference proteome</keyword>
<protein>
    <recommendedName>
        <fullName evidence="1">non-specific serine/threonine protein kinase</fullName>
        <ecNumber evidence="1">2.7.11.1</ecNumber>
    </recommendedName>
</protein>
<gene>
    <name evidence="8" type="ORF">PPENT_87.1.T1340102</name>
</gene>
<keyword evidence="4" id="KW-0418">Kinase</keyword>
<comment type="caution">
    <text evidence="8">The sequence shown here is derived from an EMBL/GenBank/DDBJ whole genome shotgun (WGS) entry which is preliminary data.</text>
</comment>
<dbReference type="PANTHER" id="PTHR43671:SF13">
    <property type="entry name" value="SERINE_THREONINE-PROTEIN KINASE NEK2"/>
    <property type="match status" value="1"/>
</dbReference>
<name>A0A8S1XU42_9CILI</name>
<evidence type="ECO:0000313" key="9">
    <source>
        <dbReference type="Proteomes" id="UP000689195"/>
    </source>
</evidence>
<sequence>MKKVELAINKLQYQPINDENHEDIQIDGKYYENIRQFDQQGCQIINFIGYSSDNLMQEIIIQTYQELKNDHLKVLEQIRKYQNQKEPKCQHIIYIIGLQDKIIISQLHNEPKTCVVIEKGQYNLLNLFDQIKSIHNIQKLKLFEQMVQGVKELQDLGYFHRYLQPNNFVFFENQNKEYKIKLIDFGLVINNNQTNKTSQNDNYNYMAPEVVKCDSKFDKTADIWSLGIILYKILTKEDLIQAKNRQEQKNQLCKLTQEWIDEYIIKTKDLKLFEQKLIKSMLQIKNTERIRLENLLKEINLQLIEQQKLDSQQKKEKKQQQVQGQDYVQDIKTQQLNQLTEQINTQSVFEHQKQINNQQEISTSINQIYEKEINIINDHLGKVQNKLNYLKQLLNQKIIENYQHIQENYDQIQKFLQDFFKSYNELYQQMQNSMKDTKPKIDQNQSQSKSQYQNLQYINELTSFYNGDNQTGMQLLQEKQIIEEQIIKKIQIDGISEQERKFQQLKNPLQNCFIQFQKAQQYFKLACEDIGCYSQMIDKRKNMEQQLQEKIKTLEEYHKIYLKNMELFQKEFDQFGKKGISQQQYEDIVRKQQQICEQKGTELCQVLNIVKKKQNELIFMPLTNPINIYEELKRQEDNFTNKLNQINQIKFDQLINPSSFNRLKQQILELTSKIDESIKNIPQNNQIQELNNIYKQYKEQYNILFGLVNYIKYYHLKRYDERIKKGQVNQQVVLNQELEVQDIFQRYLNFQFHDGNKILIETLIQDQEQINKQMNQKEDFLKSVNLNTFTQQMQDEQIINEIFNIKKYYKIIKFAQMHILYIIMKLNQHLL</sequence>
<evidence type="ECO:0000256" key="4">
    <source>
        <dbReference type="ARBA" id="ARBA00022777"/>
    </source>
</evidence>
<dbReference type="GO" id="GO:0004674">
    <property type="term" value="F:protein serine/threonine kinase activity"/>
    <property type="evidence" value="ECO:0007669"/>
    <property type="project" value="UniProtKB-EC"/>
</dbReference>
<feature type="domain" description="Protein kinase" evidence="7">
    <location>
        <begin position="1"/>
        <end position="301"/>
    </location>
</feature>
<feature type="coiled-coil region" evidence="6">
    <location>
        <begin position="533"/>
        <end position="560"/>
    </location>
</feature>
<evidence type="ECO:0000259" key="7">
    <source>
        <dbReference type="PROSITE" id="PS50011"/>
    </source>
</evidence>
<proteinExistence type="predicted"/>
<evidence type="ECO:0000256" key="6">
    <source>
        <dbReference type="SAM" id="Coils"/>
    </source>
</evidence>
<dbReference type="SMART" id="SM00220">
    <property type="entry name" value="S_TKc"/>
    <property type="match status" value="1"/>
</dbReference>